<dbReference type="AlphaFoldDB" id="A0A8D8CDH0"/>
<organism evidence="1">
    <name type="scientific">Culex pipiens</name>
    <name type="common">House mosquito</name>
    <dbReference type="NCBI Taxonomy" id="7175"/>
    <lineage>
        <taxon>Eukaryota</taxon>
        <taxon>Metazoa</taxon>
        <taxon>Ecdysozoa</taxon>
        <taxon>Arthropoda</taxon>
        <taxon>Hexapoda</taxon>
        <taxon>Insecta</taxon>
        <taxon>Pterygota</taxon>
        <taxon>Neoptera</taxon>
        <taxon>Endopterygota</taxon>
        <taxon>Diptera</taxon>
        <taxon>Nematocera</taxon>
        <taxon>Culicoidea</taxon>
        <taxon>Culicidae</taxon>
        <taxon>Culicinae</taxon>
        <taxon>Culicini</taxon>
        <taxon>Culex</taxon>
        <taxon>Culex</taxon>
    </lineage>
</organism>
<dbReference type="EMBL" id="HBUE01118557">
    <property type="protein sequence ID" value="CAG6491416.1"/>
    <property type="molecule type" value="Transcribed_RNA"/>
</dbReference>
<protein>
    <submittedName>
        <fullName evidence="1">(northern house mosquito) hypothetical protein</fullName>
    </submittedName>
</protein>
<name>A0A8D8CDH0_CULPI</name>
<accession>A0A8D8CDH0</accession>
<reference evidence="1" key="1">
    <citation type="submission" date="2021-05" db="EMBL/GenBank/DDBJ databases">
        <authorList>
            <person name="Alioto T."/>
            <person name="Alioto T."/>
            <person name="Gomez Garrido J."/>
        </authorList>
    </citation>
    <scope>NUCLEOTIDE SEQUENCE</scope>
</reference>
<sequence>MRTTSGSRSYCFYRPSCSTRHITSGEPWKVEKSKTSWTAYEWSRFLDITTRTKISPFLQSTPFILARNWTGKSASFKAPFANICESTTCGLRSTCFARPLIWSTCWRKSTSPTTSSVDDSTTWGSTFSRKTSPVRWTFWTRSSPK</sequence>
<evidence type="ECO:0000313" key="1">
    <source>
        <dbReference type="EMBL" id="CAG6491416.1"/>
    </source>
</evidence>
<proteinExistence type="predicted"/>